<organism evidence="4 5">
    <name type="scientific">Eptatretus burgeri</name>
    <name type="common">Inshore hagfish</name>
    <dbReference type="NCBI Taxonomy" id="7764"/>
    <lineage>
        <taxon>Eukaryota</taxon>
        <taxon>Metazoa</taxon>
        <taxon>Chordata</taxon>
        <taxon>Craniata</taxon>
        <taxon>Vertebrata</taxon>
        <taxon>Cyclostomata</taxon>
        <taxon>Myxini</taxon>
        <taxon>Myxiniformes</taxon>
        <taxon>Myxinidae</taxon>
        <taxon>Eptatretinae</taxon>
        <taxon>Eptatretus</taxon>
    </lineage>
</organism>
<reference evidence="4" key="1">
    <citation type="submission" date="2025-08" db="UniProtKB">
        <authorList>
            <consortium name="Ensembl"/>
        </authorList>
    </citation>
    <scope>IDENTIFICATION</scope>
</reference>
<evidence type="ECO:0000256" key="1">
    <source>
        <dbReference type="ARBA" id="ARBA00004141"/>
    </source>
</evidence>
<dbReference type="Ensembl" id="ENSEBUT00000016795.1">
    <property type="protein sequence ID" value="ENSEBUP00000016219.1"/>
    <property type="gene ID" value="ENSEBUG00000010187.1"/>
</dbReference>
<feature type="transmembrane region" description="Helical" evidence="2">
    <location>
        <begin position="165"/>
        <end position="188"/>
    </location>
</feature>
<sequence length="292" mass="33531">MDAFCGSEFWNTSLLERADPDLTICFEQTVLTWVPIGFLWICSPAKLINLWHRRVPPPRNPISCHYVFRQTLVCLLLASTVSQLILTIIEQVQDNKNIPPILYLNPVLYIISWLLVLLIHKIGCLAEMKTSGVLFIFWLLLVLTGIFPFQTLIREALHETEVHEIGMFSLFFISYGLQFISLIISAFSDVPHKEAQQRTRSIHNKSPEEDASFLNKLLFTWFDRMVYLGYKKPLEMEDLWELKAKDKADAVSRAFGWNWKAERVLSCRNSGGKNVVPKASNSSLILVMVSVL</sequence>
<evidence type="ECO:0000313" key="5">
    <source>
        <dbReference type="Proteomes" id="UP000694388"/>
    </source>
</evidence>
<feature type="transmembrane region" description="Helical" evidence="2">
    <location>
        <begin position="30"/>
        <end position="51"/>
    </location>
</feature>
<comment type="subcellular location">
    <subcellularLocation>
        <location evidence="1">Membrane</location>
        <topology evidence="1">Multi-pass membrane protein</topology>
    </subcellularLocation>
</comment>
<keyword evidence="2" id="KW-0812">Transmembrane</keyword>
<feature type="transmembrane region" description="Helical" evidence="2">
    <location>
        <begin position="72"/>
        <end position="89"/>
    </location>
</feature>
<dbReference type="GeneTree" id="ENSGT00940000164383"/>
<evidence type="ECO:0000259" key="3">
    <source>
        <dbReference type="Pfam" id="PF24357"/>
    </source>
</evidence>
<dbReference type="OMA" id="ADENCEC"/>
<evidence type="ECO:0000313" key="4">
    <source>
        <dbReference type="Ensembl" id="ENSEBUP00000016219.1"/>
    </source>
</evidence>
<keyword evidence="2" id="KW-1133">Transmembrane helix</keyword>
<dbReference type="InterPro" id="IPR056227">
    <property type="entry name" value="TMD0_ABC"/>
</dbReference>
<keyword evidence="2" id="KW-0472">Membrane</keyword>
<dbReference type="Proteomes" id="UP000694388">
    <property type="component" value="Unplaced"/>
</dbReference>
<feature type="domain" description="ABC transporter TMD0" evidence="3">
    <location>
        <begin position="3"/>
        <end position="160"/>
    </location>
</feature>
<dbReference type="Pfam" id="PF24357">
    <property type="entry name" value="TMD0_ABC"/>
    <property type="match status" value="1"/>
</dbReference>
<accession>A0A8C4QJ70</accession>
<dbReference type="GO" id="GO:0016020">
    <property type="term" value="C:membrane"/>
    <property type="evidence" value="ECO:0007669"/>
    <property type="project" value="UniProtKB-SubCell"/>
</dbReference>
<keyword evidence="5" id="KW-1185">Reference proteome</keyword>
<reference evidence="4" key="2">
    <citation type="submission" date="2025-09" db="UniProtKB">
        <authorList>
            <consortium name="Ensembl"/>
        </authorList>
    </citation>
    <scope>IDENTIFICATION</scope>
</reference>
<feature type="transmembrane region" description="Helical" evidence="2">
    <location>
        <begin position="101"/>
        <end position="120"/>
    </location>
</feature>
<proteinExistence type="predicted"/>
<name>A0A8C4QJ70_EPTBU</name>
<evidence type="ECO:0000256" key="2">
    <source>
        <dbReference type="SAM" id="Phobius"/>
    </source>
</evidence>
<feature type="transmembrane region" description="Helical" evidence="2">
    <location>
        <begin position="132"/>
        <end position="153"/>
    </location>
</feature>
<protein>
    <recommendedName>
        <fullName evidence="3">ABC transporter TMD0 domain-containing protein</fullName>
    </recommendedName>
</protein>
<dbReference type="AlphaFoldDB" id="A0A8C4QJ70"/>